<protein>
    <submittedName>
        <fullName evidence="1">DUF1365 domain-containing protein</fullName>
    </submittedName>
</protein>
<organism evidence="1 2">
    <name type="scientific">Pelagibius litoralis</name>
    <dbReference type="NCBI Taxonomy" id="374515"/>
    <lineage>
        <taxon>Bacteria</taxon>
        <taxon>Pseudomonadati</taxon>
        <taxon>Pseudomonadota</taxon>
        <taxon>Alphaproteobacteria</taxon>
        <taxon>Rhodospirillales</taxon>
        <taxon>Rhodovibrionaceae</taxon>
        <taxon>Pelagibius</taxon>
    </lineage>
</organism>
<dbReference type="PANTHER" id="PTHR33973:SF4">
    <property type="entry name" value="OS07G0153300 PROTEIN"/>
    <property type="match status" value="1"/>
</dbReference>
<accession>A0A967F3B1</accession>
<comment type="caution">
    <text evidence="1">The sequence shown here is derived from an EMBL/GenBank/DDBJ whole genome shotgun (WGS) entry which is preliminary data.</text>
</comment>
<gene>
    <name evidence="1" type="ORF">HBA54_26345</name>
</gene>
<sequence length="247" mass="28558">MHKRMRPFTHRFRYSVFSLFLDLDELPRLTRSLPLLSHNRFNIFSFRDSDHGPRDGTPLRPWAEAQLLAAGIDLEGGALRLLCFPRILGYVFNPLSVWFCHHRNGSLRAIIYEVKNTFGEQHCYLIPVAEDNRDNKPILQSCEKKFYVSPFIEMASAYRFRLREPQESLSILIRQAVAEGEVLLATLTGRRVAIDHGGLWRALLRYPLMTAKVMAAIHWEALWIWRKGGRFYRRGAPPAQAVTRAAP</sequence>
<dbReference type="Pfam" id="PF07103">
    <property type="entry name" value="DUF1365"/>
    <property type="match status" value="1"/>
</dbReference>
<dbReference type="PANTHER" id="PTHR33973">
    <property type="entry name" value="OS07G0153300 PROTEIN"/>
    <property type="match status" value="1"/>
</dbReference>
<evidence type="ECO:0000313" key="1">
    <source>
        <dbReference type="EMBL" id="NIA72115.1"/>
    </source>
</evidence>
<dbReference type="EMBL" id="JAAQPH010000033">
    <property type="protein sequence ID" value="NIA72115.1"/>
    <property type="molecule type" value="Genomic_DNA"/>
</dbReference>
<dbReference type="Proteomes" id="UP000761264">
    <property type="component" value="Unassembled WGS sequence"/>
</dbReference>
<name>A0A967F3B1_9PROT</name>
<keyword evidence="2" id="KW-1185">Reference proteome</keyword>
<dbReference type="AlphaFoldDB" id="A0A967F3B1"/>
<reference evidence="1" key="1">
    <citation type="submission" date="2020-03" db="EMBL/GenBank/DDBJ databases">
        <title>Genome of Pelagibius litoralis DSM 21314T.</title>
        <authorList>
            <person name="Wang G."/>
        </authorList>
    </citation>
    <scope>NUCLEOTIDE SEQUENCE</scope>
    <source>
        <strain evidence="1">DSM 21314</strain>
    </source>
</reference>
<evidence type="ECO:0000313" key="2">
    <source>
        <dbReference type="Proteomes" id="UP000761264"/>
    </source>
</evidence>
<dbReference type="InterPro" id="IPR010775">
    <property type="entry name" value="DUF1365"/>
</dbReference>
<proteinExistence type="predicted"/>